<dbReference type="InterPro" id="IPR020895">
    <property type="entry name" value="Frataxin_CS"/>
</dbReference>
<gene>
    <name evidence="3" type="primary">cyaY</name>
    <name evidence="3" type="ORF">SMD31_04660</name>
</gene>
<dbReference type="NCBIfam" id="TIGR03421">
    <property type="entry name" value="FeS_CyaY"/>
    <property type="match status" value="1"/>
</dbReference>
<dbReference type="EMBL" id="JAXCLX010000001">
    <property type="protein sequence ID" value="MDY0871195.1"/>
    <property type="molecule type" value="Genomic_DNA"/>
</dbReference>
<proteinExistence type="inferred from homology"/>
<keyword evidence="2" id="KW-0408">Iron</keyword>
<dbReference type="Proteomes" id="UP001271769">
    <property type="component" value="Unassembled WGS sequence"/>
</dbReference>
<dbReference type="PROSITE" id="PS50810">
    <property type="entry name" value="FRATAXIN_2"/>
    <property type="match status" value="1"/>
</dbReference>
<evidence type="ECO:0000313" key="4">
    <source>
        <dbReference type="Proteomes" id="UP001271769"/>
    </source>
</evidence>
<dbReference type="SUPFAM" id="SSF55387">
    <property type="entry name" value="Frataxin/Nqo15-like"/>
    <property type="match status" value="1"/>
</dbReference>
<keyword evidence="4" id="KW-1185">Reference proteome</keyword>
<reference evidence="3 4" key="1">
    <citation type="journal article" date="2013" name="Antonie Van Leeuwenhoek">
        <title>Dongia rigui sp. nov., isolated from freshwater of a large wetland in Korea.</title>
        <authorList>
            <person name="Baik K.S."/>
            <person name="Hwang Y.M."/>
            <person name="Choi J.S."/>
            <person name="Kwon J."/>
            <person name="Seong C.N."/>
        </authorList>
    </citation>
    <scope>NUCLEOTIDE SEQUENCE [LARGE SCALE GENOMIC DNA]</scope>
    <source>
        <strain evidence="3 4">04SU4-P</strain>
    </source>
</reference>
<dbReference type="RefSeq" id="WP_320499560.1">
    <property type="nucleotide sequence ID" value="NZ_JAXCLX010000001.1"/>
</dbReference>
<organism evidence="3 4">
    <name type="scientific">Dongia rigui</name>
    <dbReference type="NCBI Taxonomy" id="940149"/>
    <lineage>
        <taxon>Bacteria</taxon>
        <taxon>Pseudomonadati</taxon>
        <taxon>Pseudomonadota</taxon>
        <taxon>Alphaproteobacteria</taxon>
        <taxon>Rhodospirillales</taxon>
        <taxon>Dongiaceae</taxon>
        <taxon>Dongia</taxon>
    </lineage>
</organism>
<comment type="similarity">
    <text evidence="1">Belongs to the frataxin family.</text>
</comment>
<dbReference type="PANTHER" id="PTHR16821">
    <property type="entry name" value="FRATAXIN"/>
    <property type="match status" value="1"/>
</dbReference>
<sequence>MDAAEFDRRASETLKRLMIAIEDGMGDKVEDIDLQGSVLTIELSEGGTYVINKHAANQEIWLSSPKSGAAHFKPDASGAWLPTRGGDNLHARLEAELSAVLGAPLGLEA</sequence>
<name>A0ABU5DV83_9PROT</name>
<dbReference type="Gene3D" id="3.30.920.10">
    <property type="entry name" value="Frataxin/CyaY"/>
    <property type="match status" value="1"/>
</dbReference>
<dbReference type="PANTHER" id="PTHR16821:SF2">
    <property type="entry name" value="FRATAXIN, MITOCHONDRIAL"/>
    <property type="match status" value="1"/>
</dbReference>
<evidence type="ECO:0000313" key="3">
    <source>
        <dbReference type="EMBL" id="MDY0871195.1"/>
    </source>
</evidence>
<dbReference type="SMART" id="SM01219">
    <property type="entry name" value="Frataxin_Cyay"/>
    <property type="match status" value="1"/>
</dbReference>
<dbReference type="InterPro" id="IPR036524">
    <property type="entry name" value="Frataxin/CyaY_sf"/>
</dbReference>
<protein>
    <submittedName>
        <fullName evidence="3">Iron donor protein CyaY</fullName>
    </submittedName>
</protein>
<comment type="caution">
    <text evidence="3">The sequence shown here is derived from an EMBL/GenBank/DDBJ whole genome shotgun (WGS) entry which is preliminary data.</text>
</comment>
<dbReference type="PROSITE" id="PS01344">
    <property type="entry name" value="FRATAXIN_1"/>
    <property type="match status" value="1"/>
</dbReference>
<accession>A0ABU5DV83</accession>
<evidence type="ECO:0000256" key="2">
    <source>
        <dbReference type="ARBA" id="ARBA00023004"/>
    </source>
</evidence>
<evidence type="ECO:0000256" key="1">
    <source>
        <dbReference type="ARBA" id="ARBA00008183"/>
    </source>
</evidence>
<dbReference type="Pfam" id="PF01491">
    <property type="entry name" value="Frataxin_Cyay"/>
    <property type="match status" value="1"/>
</dbReference>
<dbReference type="InterPro" id="IPR002908">
    <property type="entry name" value="Frataxin/CyaY"/>
</dbReference>
<dbReference type="PRINTS" id="PR00904">
    <property type="entry name" value="FRATAXIN"/>
</dbReference>